<evidence type="ECO:0000313" key="2">
    <source>
        <dbReference type="Proteomes" id="UP000664859"/>
    </source>
</evidence>
<proteinExistence type="predicted"/>
<protein>
    <submittedName>
        <fullName evidence="1">Uncharacterized protein</fullName>
    </submittedName>
</protein>
<dbReference type="SUPFAM" id="SSF51197">
    <property type="entry name" value="Clavaminate synthase-like"/>
    <property type="match status" value="1"/>
</dbReference>
<dbReference type="Proteomes" id="UP000664859">
    <property type="component" value="Unassembled WGS sequence"/>
</dbReference>
<evidence type="ECO:0000313" key="1">
    <source>
        <dbReference type="EMBL" id="KAG5191286.1"/>
    </source>
</evidence>
<sequence>MNLIDEYRSCTVALEEAKAALERDGVAVVPAVIQEDELPSLRESMWGTFETLTQGRLQRADPSTFAVLSEFLPIHSMLYQHWKLGHAQYVWDVRSAAGVITTFSTLWDTPDLITSFDGVSLHLPFEDTKKGAVNLYDVDAGDATTRVLTGSYKLHKQYMEHCNIDTRTSDWSKFPKNAHEEHLDFFLKRGLQRKRKQIFDDKRMTTHLPQQAKMFMHAHVNVNTARSLKVLDEYYYQYLRWTRSLSHGVIAWMTFMIEHDPQMRQMSPTDLYAIARAATRLREPAVFRQLMLIFWDCKLFVQLIFARAIVEADCEDDDMVDWASALLEEDEYGE</sequence>
<dbReference type="PANTHER" id="PTHR31630">
    <property type="entry name" value="PHYTANOYL-COA DIOXYGENASE-RELATED-RELATED"/>
    <property type="match status" value="1"/>
</dbReference>
<dbReference type="OrthoDB" id="445007at2759"/>
<name>A0A835ZCM1_9STRA</name>
<keyword evidence="2" id="KW-1185">Reference proteome</keyword>
<reference evidence="1" key="1">
    <citation type="submission" date="2021-02" db="EMBL/GenBank/DDBJ databases">
        <title>First Annotated Genome of the Yellow-green Alga Tribonema minus.</title>
        <authorList>
            <person name="Mahan K.M."/>
        </authorList>
    </citation>
    <scope>NUCLEOTIDE SEQUENCE</scope>
    <source>
        <strain evidence="1">UTEX B ZZ1240</strain>
    </source>
</reference>
<organism evidence="1 2">
    <name type="scientific">Tribonema minus</name>
    <dbReference type="NCBI Taxonomy" id="303371"/>
    <lineage>
        <taxon>Eukaryota</taxon>
        <taxon>Sar</taxon>
        <taxon>Stramenopiles</taxon>
        <taxon>Ochrophyta</taxon>
        <taxon>PX clade</taxon>
        <taxon>Xanthophyceae</taxon>
        <taxon>Tribonematales</taxon>
        <taxon>Tribonemataceae</taxon>
        <taxon>Tribonema</taxon>
    </lineage>
</organism>
<gene>
    <name evidence="1" type="ORF">JKP88DRAFT_251619</name>
</gene>
<dbReference type="PANTHER" id="PTHR31630:SF6">
    <property type="entry name" value="PHYTANOYL-COA DIOXYGENASE-RELATED"/>
    <property type="match status" value="1"/>
</dbReference>
<comment type="caution">
    <text evidence="1">The sequence shown here is derived from an EMBL/GenBank/DDBJ whole genome shotgun (WGS) entry which is preliminary data.</text>
</comment>
<accession>A0A835ZCM1</accession>
<dbReference type="AlphaFoldDB" id="A0A835ZCM1"/>
<dbReference type="EMBL" id="JAFCMP010000021">
    <property type="protein sequence ID" value="KAG5191286.1"/>
    <property type="molecule type" value="Genomic_DNA"/>
</dbReference>